<reference evidence="1" key="1">
    <citation type="submission" date="2023-07" db="EMBL/GenBank/DDBJ databases">
        <title>Black Yeasts Isolated from many extreme environments.</title>
        <authorList>
            <person name="Coleine C."/>
            <person name="Stajich J.E."/>
            <person name="Selbmann L."/>
        </authorList>
    </citation>
    <scope>NUCLEOTIDE SEQUENCE</scope>
    <source>
        <strain evidence="1">CCFEE 5485</strain>
    </source>
</reference>
<dbReference type="Gene3D" id="3.40.50.720">
    <property type="entry name" value="NAD(P)-binding Rossmann-like Domain"/>
    <property type="match status" value="1"/>
</dbReference>
<keyword evidence="2" id="KW-1185">Reference proteome</keyword>
<gene>
    <name evidence="1" type="ORF">LTR78_006180</name>
</gene>
<comment type="caution">
    <text evidence="1">The sequence shown here is derived from an EMBL/GenBank/DDBJ whole genome shotgun (WGS) entry which is preliminary data.</text>
</comment>
<dbReference type="AlphaFoldDB" id="A0AAE0WLL1"/>
<evidence type="ECO:0000313" key="1">
    <source>
        <dbReference type="EMBL" id="KAK3673978.1"/>
    </source>
</evidence>
<dbReference type="InterPro" id="IPR036291">
    <property type="entry name" value="NAD(P)-bd_dom_sf"/>
</dbReference>
<evidence type="ECO:0000313" key="2">
    <source>
        <dbReference type="Proteomes" id="UP001274830"/>
    </source>
</evidence>
<dbReference type="Proteomes" id="UP001274830">
    <property type="component" value="Unassembled WGS sequence"/>
</dbReference>
<name>A0AAE0WLL1_9PEZI</name>
<dbReference type="EMBL" id="JAUTXT010000022">
    <property type="protein sequence ID" value="KAK3673978.1"/>
    <property type="molecule type" value="Genomic_DNA"/>
</dbReference>
<proteinExistence type="predicted"/>
<dbReference type="SUPFAM" id="SSF51735">
    <property type="entry name" value="NAD(P)-binding Rossmann-fold domains"/>
    <property type="match status" value="1"/>
</dbReference>
<organism evidence="1 2">
    <name type="scientific">Recurvomyces mirabilis</name>
    <dbReference type="NCBI Taxonomy" id="574656"/>
    <lineage>
        <taxon>Eukaryota</taxon>
        <taxon>Fungi</taxon>
        <taxon>Dikarya</taxon>
        <taxon>Ascomycota</taxon>
        <taxon>Pezizomycotina</taxon>
        <taxon>Dothideomycetes</taxon>
        <taxon>Dothideomycetidae</taxon>
        <taxon>Mycosphaerellales</taxon>
        <taxon>Teratosphaeriaceae</taxon>
        <taxon>Recurvomyces</taxon>
    </lineage>
</organism>
<sequence length="128" mass="14122">MADEESALSEEARRYARLGATLVVHVPDPEQKTTGARTTKRGITSLLYTGKLSTMSDVEHLLDAVVRTHGKVDLVIDAAGHVVQRPGSAQNTRATDDLLAYAIFVHIQQQLIGERYREESRKLLLGRA</sequence>
<protein>
    <submittedName>
        <fullName evidence="1">Uncharacterized protein</fullName>
    </submittedName>
</protein>
<accession>A0AAE0WLL1</accession>